<dbReference type="EMBL" id="JAGRRH010000004">
    <property type="protein sequence ID" value="KAG7370946.1"/>
    <property type="molecule type" value="Genomic_DNA"/>
</dbReference>
<keyword evidence="4" id="KW-0443">Lipid metabolism</keyword>
<evidence type="ECO:0000256" key="1">
    <source>
        <dbReference type="ARBA" id="ARBA00005189"/>
    </source>
</evidence>
<dbReference type="CDD" id="cd07989">
    <property type="entry name" value="LPLAT_AGPAT-like"/>
    <property type="match status" value="1"/>
</dbReference>
<proteinExistence type="predicted"/>
<comment type="pathway">
    <text evidence="1">Lipid metabolism.</text>
</comment>
<evidence type="ECO:0000313" key="9">
    <source>
        <dbReference type="Proteomes" id="UP000693970"/>
    </source>
</evidence>
<evidence type="ECO:0000256" key="2">
    <source>
        <dbReference type="ARBA" id="ARBA00022516"/>
    </source>
</evidence>
<evidence type="ECO:0000313" key="8">
    <source>
        <dbReference type="EMBL" id="KAG7370946.1"/>
    </source>
</evidence>
<keyword evidence="2" id="KW-0444">Lipid biosynthesis</keyword>
<evidence type="ECO:0000256" key="5">
    <source>
        <dbReference type="ARBA" id="ARBA00023315"/>
    </source>
</evidence>
<dbReference type="OrthoDB" id="417078at2759"/>
<dbReference type="GO" id="GO:0006654">
    <property type="term" value="P:phosphatidic acid biosynthetic process"/>
    <property type="evidence" value="ECO:0007669"/>
    <property type="project" value="TreeGrafter"/>
</dbReference>
<sequence>MFFFLLSIFWTIFLIVEVIICIGAFTAVLQERKIWINPKLPSLKPFPGMLKVYLLNVFWMSCCLIGAILTVFEAVITLDWKFQNTRQFAHNQVERRVAQWATKLFIGPVEIRGLENLPSADPGAPAPIYIANHDSQIDLAAVYYLNRPWRWISKSQVMFLPGVGQVMYLSDHVFIDRVKKKNKSKDSSTGARNLYLKSNESVQSGVPMFFFPQGTRRLGERLPFKDGAFKVAQENDSVLIPISIEIPLTAWNSMYPLTKAPSPVVLTIHKPIPTKGRDTESLKKESFDVIYSVLPDYTKQS</sequence>
<accession>A0A9K3Q4Z8</accession>
<dbReference type="AlphaFoldDB" id="A0A9K3Q4Z8"/>
<dbReference type="Pfam" id="PF01553">
    <property type="entry name" value="Acyltransferase"/>
    <property type="match status" value="1"/>
</dbReference>
<organism evidence="8 9">
    <name type="scientific">Nitzschia inconspicua</name>
    <dbReference type="NCBI Taxonomy" id="303405"/>
    <lineage>
        <taxon>Eukaryota</taxon>
        <taxon>Sar</taxon>
        <taxon>Stramenopiles</taxon>
        <taxon>Ochrophyta</taxon>
        <taxon>Bacillariophyta</taxon>
        <taxon>Bacillariophyceae</taxon>
        <taxon>Bacillariophycidae</taxon>
        <taxon>Bacillariales</taxon>
        <taxon>Bacillariaceae</taxon>
        <taxon>Nitzschia</taxon>
    </lineage>
</organism>
<feature type="transmembrane region" description="Helical" evidence="6">
    <location>
        <begin position="50"/>
        <end position="72"/>
    </location>
</feature>
<evidence type="ECO:0000256" key="3">
    <source>
        <dbReference type="ARBA" id="ARBA00022679"/>
    </source>
</evidence>
<dbReference type="GO" id="GO:0003841">
    <property type="term" value="F:1-acylglycerol-3-phosphate O-acyltransferase activity"/>
    <property type="evidence" value="ECO:0007669"/>
    <property type="project" value="TreeGrafter"/>
</dbReference>
<reference evidence="8" key="2">
    <citation type="submission" date="2021-04" db="EMBL/GenBank/DDBJ databases">
        <authorList>
            <person name="Podell S."/>
        </authorList>
    </citation>
    <scope>NUCLEOTIDE SEQUENCE</scope>
    <source>
        <strain evidence="8">Hildebrandi</strain>
    </source>
</reference>
<dbReference type="InterPro" id="IPR002123">
    <property type="entry name" value="Plipid/glycerol_acylTrfase"/>
</dbReference>
<dbReference type="Proteomes" id="UP000693970">
    <property type="component" value="Unassembled WGS sequence"/>
</dbReference>
<evidence type="ECO:0000256" key="4">
    <source>
        <dbReference type="ARBA" id="ARBA00023098"/>
    </source>
</evidence>
<keyword evidence="6" id="KW-1133">Transmembrane helix</keyword>
<dbReference type="PANTHER" id="PTHR10434:SF64">
    <property type="entry name" value="1-ACYL-SN-GLYCEROL-3-PHOSPHATE ACYLTRANSFERASE-RELATED"/>
    <property type="match status" value="1"/>
</dbReference>
<feature type="transmembrane region" description="Helical" evidence="6">
    <location>
        <begin position="6"/>
        <end position="29"/>
    </location>
</feature>
<dbReference type="SMART" id="SM00563">
    <property type="entry name" value="PlsC"/>
    <property type="match status" value="1"/>
</dbReference>
<name>A0A9K3Q4Z8_9STRA</name>
<keyword evidence="6" id="KW-0472">Membrane</keyword>
<keyword evidence="6" id="KW-0812">Transmembrane</keyword>
<dbReference type="PANTHER" id="PTHR10434">
    <property type="entry name" value="1-ACYL-SN-GLYCEROL-3-PHOSPHATE ACYLTRANSFERASE"/>
    <property type="match status" value="1"/>
</dbReference>
<keyword evidence="3" id="KW-0808">Transferase</keyword>
<reference evidence="8" key="1">
    <citation type="journal article" date="2021" name="Sci. Rep.">
        <title>Diploid genomic architecture of Nitzschia inconspicua, an elite biomass production diatom.</title>
        <authorList>
            <person name="Oliver A."/>
            <person name="Podell S."/>
            <person name="Pinowska A."/>
            <person name="Traller J.C."/>
            <person name="Smith S.R."/>
            <person name="McClure R."/>
            <person name="Beliaev A."/>
            <person name="Bohutskyi P."/>
            <person name="Hill E.A."/>
            <person name="Rabines A."/>
            <person name="Zheng H."/>
            <person name="Allen L.Z."/>
            <person name="Kuo A."/>
            <person name="Grigoriev I.V."/>
            <person name="Allen A.E."/>
            <person name="Hazlebeck D."/>
            <person name="Allen E.E."/>
        </authorList>
    </citation>
    <scope>NUCLEOTIDE SEQUENCE</scope>
    <source>
        <strain evidence="8">Hildebrandi</strain>
    </source>
</reference>
<keyword evidence="5 8" id="KW-0012">Acyltransferase</keyword>
<feature type="domain" description="Phospholipid/glycerol acyltransferase" evidence="7">
    <location>
        <begin position="127"/>
        <end position="247"/>
    </location>
</feature>
<protein>
    <submittedName>
        <fullName evidence="8">1-acyl-sn-glycerol-3-phosphate acyltransferase</fullName>
    </submittedName>
</protein>
<comment type="caution">
    <text evidence="8">The sequence shown here is derived from an EMBL/GenBank/DDBJ whole genome shotgun (WGS) entry which is preliminary data.</text>
</comment>
<evidence type="ECO:0000259" key="7">
    <source>
        <dbReference type="SMART" id="SM00563"/>
    </source>
</evidence>
<gene>
    <name evidence="8" type="ORF">IV203_019516</name>
</gene>
<evidence type="ECO:0000256" key="6">
    <source>
        <dbReference type="SAM" id="Phobius"/>
    </source>
</evidence>
<keyword evidence="9" id="KW-1185">Reference proteome</keyword>